<gene>
    <name evidence="2" type="ORF">IM811_014374</name>
</gene>
<comment type="caution">
    <text evidence="2">The sequence shown here is derived from an EMBL/GenBank/DDBJ whole genome shotgun (WGS) entry which is preliminary data.</text>
</comment>
<evidence type="ECO:0000313" key="2">
    <source>
        <dbReference type="EMBL" id="KAF9752580.1"/>
    </source>
</evidence>
<evidence type="ECO:0000256" key="1">
    <source>
        <dbReference type="SAM" id="MobiDB-lite"/>
    </source>
</evidence>
<dbReference type="EMBL" id="JADCTT010000005">
    <property type="protein sequence ID" value="KAF9752580.1"/>
    <property type="molecule type" value="Genomic_DNA"/>
</dbReference>
<dbReference type="Proteomes" id="UP000616885">
    <property type="component" value="Unassembled WGS sequence"/>
</dbReference>
<feature type="region of interest" description="Disordered" evidence="1">
    <location>
        <begin position="1"/>
        <end position="63"/>
    </location>
</feature>
<name>A0A8H7NB96_BIOOC</name>
<proteinExistence type="predicted"/>
<evidence type="ECO:0000313" key="3">
    <source>
        <dbReference type="Proteomes" id="UP000616885"/>
    </source>
</evidence>
<protein>
    <submittedName>
        <fullName evidence="2">Uncharacterized protein</fullName>
    </submittedName>
</protein>
<dbReference type="AlphaFoldDB" id="A0A8H7NB96"/>
<sequence>MTSTQPRLRSLSLGENGTNGPPQPARFYFEAPQRAASSSRAKRSTVPRRTSTPAGLNHHALGKDVDQDLESAFRDIAREQVDRESLRELAQFLRNTGPPAASNTPWCRIVLVAMGPGKTEDGRYGL</sequence>
<feature type="compositionally biased region" description="Polar residues" evidence="1">
    <location>
        <begin position="1"/>
        <end position="20"/>
    </location>
</feature>
<reference evidence="2" key="1">
    <citation type="submission" date="2020-10" db="EMBL/GenBank/DDBJ databases">
        <title>High-Quality Genome Resource of Clonostachys rosea strain S41 by Oxford Nanopore Long-Read Sequencing.</title>
        <authorList>
            <person name="Wang H."/>
        </authorList>
    </citation>
    <scope>NUCLEOTIDE SEQUENCE</scope>
    <source>
        <strain evidence="2">S41</strain>
    </source>
</reference>
<accession>A0A8H7NB96</accession>
<organism evidence="2 3">
    <name type="scientific">Bionectria ochroleuca</name>
    <name type="common">Gliocladium roseum</name>
    <dbReference type="NCBI Taxonomy" id="29856"/>
    <lineage>
        <taxon>Eukaryota</taxon>
        <taxon>Fungi</taxon>
        <taxon>Dikarya</taxon>
        <taxon>Ascomycota</taxon>
        <taxon>Pezizomycotina</taxon>
        <taxon>Sordariomycetes</taxon>
        <taxon>Hypocreomycetidae</taxon>
        <taxon>Hypocreales</taxon>
        <taxon>Bionectriaceae</taxon>
        <taxon>Clonostachys</taxon>
    </lineage>
</organism>